<dbReference type="InterPro" id="IPR008756">
    <property type="entry name" value="Peptidase_M56"/>
</dbReference>
<feature type="transmembrane region" description="Helical" evidence="1">
    <location>
        <begin position="38"/>
        <end position="58"/>
    </location>
</feature>
<feature type="transmembrane region" description="Helical" evidence="1">
    <location>
        <begin position="6"/>
        <end position="26"/>
    </location>
</feature>
<dbReference type="AlphaFoldDB" id="A0A9D1NG29"/>
<dbReference type="Proteomes" id="UP000886743">
    <property type="component" value="Unassembled WGS sequence"/>
</dbReference>
<feature type="transmembrane region" description="Helical" evidence="1">
    <location>
        <begin position="121"/>
        <end position="144"/>
    </location>
</feature>
<reference evidence="3" key="1">
    <citation type="submission" date="2020-10" db="EMBL/GenBank/DDBJ databases">
        <authorList>
            <person name="Gilroy R."/>
        </authorList>
    </citation>
    <scope>NUCLEOTIDE SEQUENCE</scope>
    <source>
        <strain evidence="3">4920</strain>
    </source>
</reference>
<keyword evidence="1" id="KW-0812">Transmembrane</keyword>
<accession>A0A9D1NG29</accession>
<proteinExistence type="predicted"/>
<reference evidence="3" key="2">
    <citation type="journal article" date="2021" name="PeerJ">
        <title>Extensive microbial diversity within the chicken gut microbiome revealed by metagenomics and culture.</title>
        <authorList>
            <person name="Gilroy R."/>
            <person name="Ravi A."/>
            <person name="Getino M."/>
            <person name="Pursley I."/>
            <person name="Horton D.L."/>
            <person name="Alikhan N.F."/>
            <person name="Baker D."/>
            <person name="Gharbi K."/>
            <person name="Hall N."/>
            <person name="Watson M."/>
            <person name="Adriaenssens E.M."/>
            <person name="Foster-Nyarko E."/>
            <person name="Jarju S."/>
            <person name="Secka A."/>
            <person name="Antonio M."/>
            <person name="Oren A."/>
            <person name="Chaudhuri R.R."/>
            <person name="La Ragione R."/>
            <person name="Hildebrand F."/>
            <person name="Pallen M.J."/>
        </authorList>
    </citation>
    <scope>NUCLEOTIDE SEQUENCE</scope>
    <source>
        <strain evidence="3">4920</strain>
    </source>
</reference>
<evidence type="ECO:0000313" key="4">
    <source>
        <dbReference type="Proteomes" id="UP000886743"/>
    </source>
</evidence>
<sequence length="585" mass="64913">MLTQLFSMVLCASLAGGVLTLILLLLKPVTKRWFGAAWQYYIWLAVLLVLLVPLRFSIANSPSGTILQAEDIQPQQVTAAAENAAAPSGAAPDTAAPDEPAVQRPAMLAEAADTIGGHLGIISMIWVAGMLAILCIRLISYHFLVRSFRRRTRPLPCPEIRRFTDRPVPVRIGSGFRSPFLIGLLHPTLYLPDTPLSEAQFENMLRHELMHVKRRDLWFKWLAFFVRCVHWFNPAVYLATRQINEACEISCDLAVTAQMNPAQEAGYMNTILAVLSQNSAKNIPLTTAMACGKKQIERRFTMIRNRKKIKKTVVVVSIVLAVILFSATVYASGILGGLASPADTPYRNGALGFTLTLPADWQGKYTVIEYPTQVSFLQTATYNKYGEGSGALFYIERLDGQLTQEQIDFPGNRSIAMYANGYTYVLGTPTDVQYPIWADRDAEDVAIAAQYEEMFAGIEQIKASIAPYSESVTTDTVRDTVSAFFSAFEQSNFDEMKQYCTPDCIDGFFGSGYVFGMQRAKLTNLTIDPTEYAKSSNDFIVQVDVEMQSAPGSVYAEGQTQTSFYLILLRQEDGSYRINEFATGL</sequence>
<dbReference type="CDD" id="cd07341">
    <property type="entry name" value="M56_BlaR1_MecR1_like"/>
    <property type="match status" value="1"/>
</dbReference>
<evidence type="ECO:0000259" key="2">
    <source>
        <dbReference type="Pfam" id="PF05569"/>
    </source>
</evidence>
<evidence type="ECO:0000313" key="3">
    <source>
        <dbReference type="EMBL" id="HIV01942.1"/>
    </source>
</evidence>
<dbReference type="SUPFAM" id="SSF54427">
    <property type="entry name" value="NTF2-like"/>
    <property type="match status" value="1"/>
</dbReference>
<comment type="caution">
    <text evidence="3">The sequence shown here is derived from an EMBL/GenBank/DDBJ whole genome shotgun (WGS) entry which is preliminary data.</text>
</comment>
<dbReference type="EMBL" id="DVOF01000003">
    <property type="protein sequence ID" value="HIV01942.1"/>
    <property type="molecule type" value="Genomic_DNA"/>
</dbReference>
<keyword evidence="1" id="KW-0472">Membrane</keyword>
<dbReference type="Pfam" id="PF05569">
    <property type="entry name" value="Peptidase_M56"/>
    <property type="match status" value="1"/>
</dbReference>
<gene>
    <name evidence="3" type="ORF">IAC74_00100</name>
</gene>
<organism evidence="3 4">
    <name type="scientific">Candidatus Aphodoplasma excrementigallinarum</name>
    <dbReference type="NCBI Taxonomy" id="2840673"/>
    <lineage>
        <taxon>Bacteria</taxon>
        <taxon>Bacillati</taxon>
        <taxon>Bacillota</taxon>
        <taxon>Clostridia</taxon>
        <taxon>Eubacteriales</taxon>
        <taxon>Candidatus Aphodoplasma</taxon>
    </lineage>
</organism>
<keyword evidence="1" id="KW-1133">Transmembrane helix</keyword>
<dbReference type="InterPro" id="IPR032710">
    <property type="entry name" value="NTF2-like_dom_sf"/>
</dbReference>
<dbReference type="PANTHER" id="PTHR34978:SF3">
    <property type="entry name" value="SLR0241 PROTEIN"/>
    <property type="match status" value="1"/>
</dbReference>
<protein>
    <recommendedName>
        <fullName evidence="2">Peptidase M56 domain-containing protein</fullName>
    </recommendedName>
</protein>
<dbReference type="InterPro" id="IPR052173">
    <property type="entry name" value="Beta-lactam_resp_regulator"/>
</dbReference>
<name>A0A9D1NG29_9FIRM</name>
<dbReference type="PANTHER" id="PTHR34978">
    <property type="entry name" value="POSSIBLE SENSOR-TRANSDUCER PROTEIN BLAR"/>
    <property type="match status" value="1"/>
</dbReference>
<feature type="transmembrane region" description="Helical" evidence="1">
    <location>
        <begin position="312"/>
        <end position="338"/>
    </location>
</feature>
<feature type="domain" description="Peptidase M56" evidence="2">
    <location>
        <begin position="9"/>
        <end position="303"/>
    </location>
</feature>
<evidence type="ECO:0000256" key="1">
    <source>
        <dbReference type="SAM" id="Phobius"/>
    </source>
</evidence>